<accession>A0A550JJH9</accession>
<keyword evidence="4" id="KW-1185">Reference proteome</keyword>
<dbReference type="InterPro" id="IPR051405">
    <property type="entry name" value="phD/YefM_antitoxin"/>
</dbReference>
<dbReference type="EMBL" id="VJVV01000002">
    <property type="protein sequence ID" value="TRO83369.1"/>
    <property type="molecule type" value="Genomic_DNA"/>
</dbReference>
<dbReference type="Pfam" id="PF02604">
    <property type="entry name" value="PhdYeFM_antitox"/>
    <property type="match status" value="1"/>
</dbReference>
<reference evidence="3 4" key="1">
    <citation type="submission" date="2019-07" db="EMBL/GenBank/DDBJ databases">
        <title>Insights of Desulfuromonas acetexigens electromicrobiology.</title>
        <authorList>
            <person name="Katuri K."/>
            <person name="Sapireddy V."/>
            <person name="Shaw D.R."/>
            <person name="Saikaly P."/>
        </authorList>
    </citation>
    <scope>NUCLEOTIDE SEQUENCE [LARGE SCALE GENOMIC DNA]</scope>
    <source>
        <strain evidence="3 4">2873</strain>
    </source>
</reference>
<dbReference type="OrthoDB" id="7069202at2"/>
<dbReference type="NCBIfam" id="TIGR01552">
    <property type="entry name" value="phd_fam"/>
    <property type="match status" value="1"/>
</dbReference>
<comment type="function">
    <text evidence="2">Antitoxin component of a type II toxin-antitoxin (TA) system.</text>
</comment>
<dbReference type="InterPro" id="IPR036165">
    <property type="entry name" value="YefM-like_sf"/>
</dbReference>
<dbReference type="AlphaFoldDB" id="A0A550JJH9"/>
<dbReference type="SUPFAM" id="SSF143120">
    <property type="entry name" value="YefM-like"/>
    <property type="match status" value="1"/>
</dbReference>
<evidence type="ECO:0000313" key="4">
    <source>
        <dbReference type="Proteomes" id="UP000317155"/>
    </source>
</evidence>
<evidence type="ECO:0000313" key="3">
    <source>
        <dbReference type="EMBL" id="TRO83369.1"/>
    </source>
</evidence>
<comment type="caution">
    <text evidence="3">The sequence shown here is derived from an EMBL/GenBank/DDBJ whole genome shotgun (WGS) entry which is preliminary data.</text>
</comment>
<dbReference type="InterPro" id="IPR006442">
    <property type="entry name" value="Antitoxin_Phd/YefM"/>
</dbReference>
<proteinExistence type="inferred from homology"/>
<dbReference type="Proteomes" id="UP000317155">
    <property type="component" value="Unassembled WGS sequence"/>
</dbReference>
<gene>
    <name evidence="3" type="ORF">FL622_04600</name>
</gene>
<name>A0A550JJH9_9BACT</name>
<dbReference type="PANTHER" id="PTHR33713:SF11">
    <property type="entry name" value="PREVENT-HOST-DEATH FAMILY PROTEIN"/>
    <property type="match status" value="1"/>
</dbReference>
<dbReference type="PANTHER" id="PTHR33713">
    <property type="entry name" value="ANTITOXIN YAFN-RELATED"/>
    <property type="match status" value="1"/>
</dbReference>
<dbReference type="Gene3D" id="3.40.1620.10">
    <property type="entry name" value="YefM-like domain"/>
    <property type="match status" value="1"/>
</dbReference>
<evidence type="ECO:0000256" key="2">
    <source>
        <dbReference type="RuleBase" id="RU362080"/>
    </source>
</evidence>
<evidence type="ECO:0000256" key="1">
    <source>
        <dbReference type="ARBA" id="ARBA00009981"/>
    </source>
</evidence>
<dbReference type="RefSeq" id="WP_092056318.1">
    <property type="nucleotide sequence ID" value="NZ_FOJJ01000012.1"/>
</dbReference>
<comment type="similarity">
    <text evidence="1 2">Belongs to the phD/YefM antitoxin family.</text>
</comment>
<protein>
    <recommendedName>
        <fullName evidence="2">Antitoxin</fullName>
    </recommendedName>
</protein>
<organism evidence="3 4">
    <name type="scientific">Trichloromonas acetexigens</name>
    <dbReference type="NCBI Taxonomy" id="38815"/>
    <lineage>
        <taxon>Bacteria</taxon>
        <taxon>Pseudomonadati</taxon>
        <taxon>Thermodesulfobacteriota</taxon>
        <taxon>Desulfuromonadia</taxon>
        <taxon>Desulfuromonadales</taxon>
        <taxon>Trichloromonadaceae</taxon>
        <taxon>Trichloromonas</taxon>
    </lineage>
</organism>
<sequence>MHITNDIKPVTYLKAKTAELLKQVNETQRPVIITQNGEARAVLQDARSYEEMRNVIGLLKLVSQGEADVREGKHTAHDDLFERLEKELQRR</sequence>